<dbReference type="Pfam" id="PF01520">
    <property type="entry name" value="Amidase_3"/>
    <property type="match status" value="1"/>
</dbReference>
<evidence type="ECO:0000256" key="3">
    <source>
        <dbReference type="ARBA" id="ARBA00022801"/>
    </source>
</evidence>
<dbReference type="CDD" id="cd02696">
    <property type="entry name" value="MurNAc-LAA"/>
    <property type="match status" value="1"/>
</dbReference>
<dbReference type="InterPro" id="IPR050695">
    <property type="entry name" value="N-acetylmuramoyl_amidase_3"/>
</dbReference>
<proteinExistence type="predicted"/>
<evidence type="ECO:0000313" key="5">
    <source>
        <dbReference type="EMBL" id="WZL76052.1"/>
    </source>
</evidence>
<accession>A0ABZ2YBU1</accession>
<dbReference type="EMBL" id="CP121689">
    <property type="protein sequence ID" value="WZL76052.1"/>
    <property type="molecule type" value="Genomic_DNA"/>
</dbReference>
<dbReference type="RefSeq" id="WP_369018207.1">
    <property type="nucleotide sequence ID" value="NZ_CP121689.1"/>
</dbReference>
<sequence>MIKKKAWLLFKKQPLWIVLFWLSLFFLLLNPWAWGAKVQLEIKIDGETLLQEVSLLSRGTQSLVAVEELFPEIGGISYYSPIMKKVRLVYKDASWTIALDKGEAVSESGEVLKLEPNQVVVVDHTVYVDTTLLEQFFGWQVGLQAQVEAPSSVTPSPPEVPKTSSLPQTASSQNLLAGVRFYTHRDQGKTRVTLDFSKEPPLHEMRQAESQVFLYLDNCAPGPGVGELIRIEDGRVRDVRVYEEAGKTVVRVSLERPVKVVKGVLGGNKPRIFLDLVDSVEAETSVSENIKPEAEPRVEEKAPATEILLPEDFVNLDVVVIDPGHGGKDPGCVQNGYREKDIVLAISLKLKKVLEEKGFQVYLTRDTDVYPTLSERMQVANTRRPFAFLSIHCNAAPVPSARGVEIFVGDTYYRGEGAQEVAARENQIFQLETNLDGNGKWDKMFSSGFYLKSREAAAELARLLLGGITRKTGQLDRGIKTAPLIVLSDVLFPACLMEVGFLSNPAEAKNLASPTFQDRLVQGIAEGIVAFRNSSKLKQYVSGNGQ</sequence>
<organism evidence="5 6">
    <name type="scientific">Thermatribacter velox</name>
    <dbReference type="NCBI Taxonomy" id="3039681"/>
    <lineage>
        <taxon>Bacteria</taxon>
        <taxon>Pseudomonadati</taxon>
        <taxon>Atribacterota</taxon>
        <taxon>Atribacteria</taxon>
        <taxon>Atribacterales</taxon>
        <taxon>Thermatribacteraceae</taxon>
        <taxon>Thermatribacter</taxon>
    </lineage>
</organism>
<name>A0ABZ2YBU1_9BACT</name>
<dbReference type="SUPFAM" id="SSF53187">
    <property type="entry name" value="Zn-dependent exopeptidases"/>
    <property type="match status" value="1"/>
</dbReference>
<evidence type="ECO:0000259" key="4">
    <source>
        <dbReference type="SMART" id="SM00646"/>
    </source>
</evidence>
<keyword evidence="6" id="KW-1185">Reference proteome</keyword>
<dbReference type="InterPro" id="IPR002508">
    <property type="entry name" value="MurNAc-LAA_cat"/>
</dbReference>
<reference evidence="5 6" key="1">
    <citation type="submission" date="2023-03" db="EMBL/GenBank/DDBJ databases">
        <title>Novel Species.</title>
        <authorList>
            <person name="Ma S."/>
        </authorList>
    </citation>
    <scope>NUCLEOTIDE SEQUENCE [LARGE SCALE GENOMIC DNA]</scope>
    <source>
        <strain evidence="5 6">B11</strain>
    </source>
</reference>
<dbReference type="SMART" id="SM00646">
    <property type="entry name" value="Ami_3"/>
    <property type="match status" value="1"/>
</dbReference>
<gene>
    <name evidence="5" type="ORF">QBE54_10820</name>
</gene>
<evidence type="ECO:0000313" key="6">
    <source>
        <dbReference type="Proteomes" id="UP001461341"/>
    </source>
</evidence>
<dbReference type="EC" id="3.5.1.28" evidence="2"/>
<keyword evidence="3 5" id="KW-0378">Hydrolase</keyword>
<dbReference type="Gene3D" id="3.40.630.40">
    <property type="entry name" value="Zn-dependent exopeptidases"/>
    <property type="match status" value="1"/>
</dbReference>
<dbReference type="Proteomes" id="UP001461341">
    <property type="component" value="Chromosome"/>
</dbReference>
<evidence type="ECO:0000256" key="2">
    <source>
        <dbReference type="ARBA" id="ARBA00011901"/>
    </source>
</evidence>
<protein>
    <recommendedName>
        <fullName evidence="2">N-acetylmuramoyl-L-alanine amidase</fullName>
        <ecNumber evidence="2">3.5.1.28</ecNumber>
    </recommendedName>
</protein>
<dbReference type="GO" id="GO:0008745">
    <property type="term" value="F:N-acetylmuramoyl-L-alanine amidase activity"/>
    <property type="evidence" value="ECO:0007669"/>
    <property type="project" value="UniProtKB-EC"/>
</dbReference>
<dbReference type="PANTHER" id="PTHR30404">
    <property type="entry name" value="N-ACETYLMURAMOYL-L-ALANINE AMIDASE"/>
    <property type="match status" value="1"/>
</dbReference>
<dbReference type="PANTHER" id="PTHR30404:SF0">
    <property type="entry name" value="N-ACETYLMURAMOYL-L-ALANINE AMIDASE AMIC"/>
    <property type="match status" value="1"/>
</dbReference>
<evidence type="ECO:0000256" key="1">
    <source>
        <dbReference type="ARBA" id="ARBA00001561"/>
    </source>
</evidence>
<feature type="domain" description="MurNAc-LAA" evidence="4">
    <location>
        <begin position="377"/>
        <end position="529"/>
    </location>
</feature>
<comment type="catalytic activity">
    <reaction evidence="1">
        <text>Hydrolyzes the link between N-acetylmuramoyl residues and L-amino acid residues in certain cell-wall glycopeptides.</text>
        <dbReference type="EC" id="3.5.1.28"/>
    </reaction>
</comment>